<proteinExistence type="predicted"/>
<comment type="caution">
    <text evidence="2">The sequence shown here is derived from an EMBL/GenBank/DDBJ whole genome shotgun (WGS) entry which is preliminary data.</text>
</comment>
<sequence length="737" mass="84290">MPRDFVHTGTWELYGEPFFKRWIWTLEDKDAFWLLGIYVVALTIVQKRAWATIRDYVNLWKTPVAFEDRANSLLKLSQTEALKDFMAYVRMQTPRWRRKFRSRALKLLNRNAKHFPPEPDDTLDDGAIPWIFGLCALVNGFVFVSAGVVIPLWLTGGIEDPLVQSRWTPSCNERRFSASKYTKDTFSHASALYQLCWDHDSLSISNKPGCANLKMENFNLTIADIADCPFHESLCFKQNDDYALAGQKSHEAPEIVRRPSPRSLKIKRNSITLRQLGLNSQAPLTVNYELSCAPIKLEEFIRPVALPGSRKSYISFRDDPDGKLNVTDPRFTYDLALETENGPNRWTNMSSGSMLPHVNPTDTSRVSAFSLDNYRPSYGGNATASNSGANLHPLLRDDAVNVFVVVYKADSSIAYDTDINDDLVFQAQFRQDPARSGQAYPNREATAIGCKEKFQYCLNIEKDQKCEPWGKSIEVLQPDSYSGYEDNVDTELGWKWEDRLETPKLQSNGWDVLLPLKYIILELSVMRKVRDPSLASFPTGSPNYVSLHHYWDEQVVSWYLKTWWNTLHRLEAVVSSTETWSDGPNPLNQWPMCRRILLTDVDYTNINFLGFLVSLAAMVFIYVFSYDGVLVWFVAGVYAYFCSTRVVGHWGTTIRYLGRIMRFTQGLLGRLARKLFTYGSEPARLSTINTTNTIWLQNIFVDMDNRRDVAFRPNVAVREGAITGIEDEHDNPLPMAV</sequence>
<dbReference type="EMBL" id="JAVHNS010000011">
    <property type="protein sequence ID" value="KAK6340246.1"/>
    <property type="molecule type" value="Genomic_DNA"/>
</dbReference>
<name>A0AAV9UD55_9PEZI</name>
<gene>
    <name evidence="2" type="ORF">TWF730_002011</name>
</gene>
<organism evidence="2 3">
    <name type="scientific">Orbilia blumenaviensis</name>
    <dbReference type="NCBI Taxonomy" id="1796055"/>
    <lineage>
        <taxon>Eukaryota</taxon>
        <taxon>Fungi</taxon>
        <taxon>Dikarya</taxon>
        <taxon>Ascomycota</taxon>
        <taxon>Pezizomycotina</taxon>
        <taxon>Orbiliomycetes</taxon>
        <taxon>Orbiliales</taxon>
        <taxon>Orbiliaceae</taxon>
        <taxon>Orbilia</taxon>
    </lineage>
</organism>
<dbReference type="Proteomes" id="UP001373714">
    <property type="component" value="Unassembled WGS sequence"/>
</dbReference>
<keyword evidence="1" id="KW-0472">Membrane</keyword>
<feature type="transmembrane region" description="Helical" evidence="1">
    <location>
        <begin position="127"/>
        <end position="154"/>
    </location>
</feature>
<protein>
    <submittedName>
        <fullName evidence="2">Uncharacterized protein</fullName>
    </submittedName>
</protein>
<dbReference type="AlphaFoldDB" id="A0AAV9UD55"/>
<feature type="transmembrane region" description="Helical" evidence="1">
    <location>
        <begin position="31"/>
        <end position="50"/>
    </location>
</feature>
<feature type="transmembrane region" description="Helical" evidence="1">
    <location>
        <begin position="604"/>
        <end position="624"/>
    </location>
</feature>
<evidence type="ECO:0000313" key="3">
    <source>
        <dbReference type="Proteomes" id="UP001373714"/>
    </source>
</evidence>
<feature type="transmembrane region" description="Helical" evidence="1">
    <location>
        <begin position="630"/>
        <end position="652"/>
    </location>
</feature>
<accession>A0AAV9UD55</accession>
<evidence type="ECO:0000256" key="1">
    <source>
        <dbReference type="SAM" id="Phobius"/>
    </source>
</evidence>
<keyword evidence="1" id="KW-0812">Transmembrane</keyword>
<keyword evidence="1" id="KW-1133">Transmembrane helix</keyword>
<keyword evidence="3" id="KW-1185">Reference proteome</keyword>
<evidence type="ECO:0000313" key="2">
    <source>
        <dbReference type="EMBL" id="KAK6340246.1"/>
    </source>
</evidence>
<reference evidence="2 3" key="1">
    <citation type="submission" date="2019-10" db="EMBL/GenBank/DDBJ databases">
        <authorList>
            <person name="Palmer J.M."/>
        </authorList>
    </citation>
    <scope>NUCLEOTIDE SEQUENCE [LARGE SCALE GENOMIC DNA]</scope>
    <source>
        <strain evidence="2 3">TWF730</strain>
    </source>
</reference>